<dbReference type="Gene3D" id="2.170.130.10">
    <property type="entry name" value="TonB-dependent receptor, plug domain"/>
    <property type="match status" value="1"/>
</dbReference>
<evidence type="ECO:0000313" key="3">
    <source>
        <dbReference type="Proteomes" id="UP000198393"/>
    </source>
</evidence>
<accession>A0A239FXB7</accession>
<dbReference type="AlphaFoldDB" id="A0A239FXB7"/>
<dbReference type="Pfam" id="PF07715">
    <property type="entry name" value="Plug"/>
    <property type="match status" value="1"/>
</dbReference>
<dbReference type="RefSeq" id="WP_089355576.1">
    <property type="nucleotide sequence ID" value="NZ_FZPD01000001.1"/>
</dbReference>
<sequence>MKLYFFILFFVFGASAIFSQQIIEGKVVDASNGEGLIGAHVYLLKNWRKGGITDVDGKFSIEMTENELADSLIVSYIGFEEVLVPVSSALIIELQPIEMEGETVVVTAKPLIAEEFKYMEIKKIDIYTNPAAKADPILAVNSLPSSTTTDESANISLRGSSPLETGVFMNNVPIYDAVRYSQLNGIGTFSIFNTSIIQNVTVFPGNPPLEFGNATSGIIAMETDERVLDGNANSAILSLANVGISREQKLNEKQSLKLFTNWQPSAPIKMLNEEALRDIKSFTSNDFGGYWYGSGESLAWKVLSYSVKEAYQFRFKHPSFQGIFDQRKVRSFLISSIEKPVGGGSLSLNNGLSYSNGDYGFSNVAFNVQKKDLFLGANYLISNKLFSLKTGLSYDYRMSAVDGNFHEYYYALGPNHPTIELIDEAEVKVFESYGYFKYFFSDKIAFGTGVRKNIPTEKGDSYISSQANVAYTDNLWTITIGGGKYHKRGLVENTGEPFSAESSQKTIDIKREDKGTAIALSLFDKAGFINSSAYEARGAELYASHRFSGKLNASASITLLDATSESEAYTYDLSYFIRGNVAYSPGRFWTIESTIVAREGTTFQALSTSVYQSDLDVYEPIYGSENPRLPYYSNVGLSVSKIFTLSEKMNIITFASLSNIFDRKNVRSYTYNFDYSERDSNFYSRRTGYVGAVINF</sequence>
<dbReference type="Proteomes" id="UP000198393">
    <property type="component" value="Unassembled WGS sequence"/>
</dbReference>
<evidence type="ECO:0000259" key="1">
    <source>
        <dbReference type="Pfam" id="PF07715"/>
    </source>
</evidence>
<evidence type="ECO:0000313" key="2">
    <source>
        <dbReference type="EMBL" id="SNS60424.1"/>
    </source>
</evidence>
<dbReference type="OrthoDB" id="1075473at2"/>
<feature type="domain" description="TonB-dependent receptor plug" evidence="1">
    <location>
        <begin position="140"/>
        <end position="217"/>
    </location>
</feature>
<dbReference type="SUPFAM" id="SSF56935">
    <property type="entry name" value="Porins"/>
    <property type="match status" value="1"/>
</dbReference>
<dbReference type="Pfam" id="PF13715">
    <property type="entry name" value="CarbopepD_reg_2"/>
    <property type="match status" value="1"/>
</dbReference>
<protein>
    <submittedName>
        <fullName evidence="2">TonB-dependent Receptor Plug Domain</fullName>
    </submittedName>
</protein>
<reference evidence="2 3" key="1">
    <citation type="submission" date="2017-06" db="EMBL/GenBank/DDBJ databases">
        <authorList>
            <person name="Kim H.J."/>
            <person name="Triplett B.A."/>
        </authorList>
    </citation>
    <scope>NUCLEOTIDE SEQUENCE [LARGE SCALE GENOMIC DNA]</scope>
    <source>
        <strain evidence="2 3">DSM 19307</strain>
    </source>
</reference>
<keyword evidence="2" id="KW-0675">Receptor</keyword>
<name>A0A239FXB7_EKHLU</name>
<gene>
    <name evidence="2" type="ORF">SAMN05421640_0834</name>
</gene>
<dbReference type="SUPFAM" id="SSF49464">
    <property type="entry name" value="Carboxypeptidase regulatory domain-like"/>
    <property type="match status" value="1"/>
</dbReference>
<dbReference type="InterPro" id="IPR037066">
    <property type="entry name" value="Plug_dom_sf"/>
</dbReference>
<dbReference type="EMBL" id="FZPD01000001">
    <property type="protein sequence ID" value="SNS60424.1"/>
    <property type="molecule type" value="Genomic_DNA"/>
</dbReference>
<organism evidence="2 3">
    <name type="scientific">Ekhidna lutea</name>
    <dbReference type="NCBI Taxonomy" id="447679"/>
    <lineage>
        <taxon>Bacteria</taxon>
        <taxon>Pseudomonadati</taxon>
        <taxon>Bacteroidota</taxon>
        <taxon>Cytophagia</taxon>
        <taxon>Cytophagales</taxon>
        <taxon>Reichenbachiellaceae</taxon>
        <taxon>Ekhidna</taxon>
    </lineage>
</organism>
<dbReference type="InterPro" id="IPR012910">
    <property type="entry name" value="Plug_dom"/>
</dbReference>
<keyword evidence="3" id="KW-1185">Reference proteome</keyword>
<proteinExistence type="predicted"/>
<dbReference type="InterPro" id="IPR008969">
    <property type="entry name" value="CarboxyPept-like_regulatory"/>
</dbReference>